<evidence type="ECO:0000256" key="6">
    <source>
        <dbReference type="ARBA" id="ARBA00022801"/>
    </source>
</evidence>
<dbReference type="PRINTS" id="PR00923">
    <property type="entry name" value="LACTOPTASE"/>
</dbReference>
<dbReference type="EMBL" id="BAABJQ010000009">
    <property type="protein sequence ID" value="GAA5187586.1"/>
    <property type="molecule type" value="Genomic_DNA"/>
</dbReference>
<protein>
    <recommendedName>
        <fullName evidence="3">Xaa-Pro dipeptidyl-peptidase</fullName>
        <ecNumber evidence="3">3.4.14.11</ecNumber>
    </recommendedName>
    <alternativeName>
        <fullName evidence="8">X-prolyl-dipeptidyl aminopeptidase</fullName>
    </alternativeName>
</protein>
<keyword evidence="7" id="KW-0720">Serine protease</keyword>
<keyword evidence="9" id="KW-0732">Signal</keyword>
<dbReference type="InterPro" id="IPR029058">
    <property type="entry name" value="AB_hydrolase_fold"/>
</dbReference>
<dbReference type="SUPFAM" id="SSF53474">
    <property type="entry name" value="alpha/beta-Hydrolases"/>
    <property type="match status" value="1"/>
</dbReference>
<keyword evidence="4" id="KW-0031">Aminopeptidase</keyword>
<evidence type="ECO:0000256" key="9">
    <source>
        <dbReference type="SAM" id="SignalP"/>
    </source>
</evidence>
<feature type="domain" description="Xaa-Pro dipeptidyl-peptidase C-terminal" evidence="10">
    <location>
        <begin position="368"/>
        <end position="630"/>
    </location>
</feature>
<accession>A0ABP9RW16</accession>
<dbReference type="InterPro" id="IPR008979">
    <property type="entry name" value="Galactose-bd-like_sf"/>
</dbReference>
<comment type="caution">
    <text evidence="11">The sequence shown here is derived from an EMBL/GenBank/DDBJ whole genome shotgun (WGS) entry which is preliminary data.</text>
</comment>
<evidence type="ECO:0000259" key="10">
    <source>
        <dbReference type="SMART" id="SM00939"/>
    </source>
</evidence>
<dbReference type="Pfam" id="PF16640">
    <property type="entry name" value="Big_3_5"/>
    <property type="match status" value="1"/>
</dbReference>
<name>A0ABP9RW16_9ACTN</name>
<evidence type="ECO:0000256" key="7">
    <source>
        <dbReference type="ARBA" id="ARBA00022825"/>
    </source>
</evidence>
<dbReference type="InterPro" id="IPR000383">
    <property type="entry name" value="Xaa-Pro-like_dom"/>
</dbReference>
<proteinExistence type="inferred from homology"/>
<reference evidence="12" key="1">
    <citation type="journal article" date="2019" name="Int. J. Syst. Evol. Microbiol.">
        <title>The Global Catalogue of Microorganisms (GCM) 10K type strain sequencing project: providing services to taxonomists for standard genome sequencing and annotation.</title>
        <authorList>
            <consortium name="The Broad Institute Genomics Platform"/>
            <consortium name="The Broad Institute Genome Sequencing Center for Infectious Disease"/>
            <person name="Wu L."/>
            <person name="Ma J."/>
        </authorList>
    </citation>
    <scope>NUCLEOTIDE SEQUENCE [LARGE SCALE GENOMIC DNA]</scope>
    <source>
        <strain evidence="12">JCM 18304</strain>
    </source>
</reference>
<feature type="chain" id="PRO_5045395937" description="Xaa-Pro dipeptidyl-peptidase" evidence="9">
    <location>
        <begin position="26"/>
        <end position="841"/>
    </location>
</feature>
<dbReference type="Proteomes" id="UP001501570">
    <property type="component" value="Unassembled WGS sequence"/>
</dbReference>
<dbReference type="InterPro" id="IPR013736">
    <property type="entry name" value="Xaa-Pro_dipept_C"/>
</dbReference>
<evidence type="ECO:0000256" key="3">
    <source>
        <dbReference type="ARBA" id="ARBA00012463"/>
    </source>
</evidence>
<dbReference type="SMART" id="SM00939">
    <property type="entry name" value="PepX_C"/>
    <property type="match status" value="1"/>
</dbReference>
<dbReference type="EC" id="3.4.14.11" evidence="3"/>
<gene>
    <name evidence="11" type="ORF">GCM10023322_36280</name>
</gene>
<evidence type="ECO:0000256" key="1">
    <source>
        <dbReference type="ARBA" id="ARBA00000123"/>
    </source>
</evidence>
<evidence type="ECO:0000256" key="4">
    <source>
        <dbReference type="ARBA" id="ARBA00022438"/>
    </source>
</evidence>
<comment type="catalytic activity">
    <reaction evidence="1">
        <text>Hydrolyzes Xaa-Pro-|- bonds to release unblocked, N-terminal dipeptides from substrates including Ala-Pro-|-p-nitroanilide and (sequentially) Tyr-Pro-|-Phe-Pro-|-Gly-Pro-|-Ile.</text>
        <dbReference type="EC" id="3.4.14.11"/>
    </reaction>
</comment>
<dbReference type="InterPro" id="IPR013783">
    <property type="entry name" value="Ig-like_fold"/>
</dbReference>
<sequence length="841" mass="88130">MAPPRRRRLAIMCALGALIAPVAIAGTSEAATAAPPGIVVQGGETQEAFGYTDAIRQRVWVESDFDSDNDGQNDRIAVDIMRPAASDQGLKVPVIMDASPYYTTLGRGNESQLKVDDANGDGLLAQYPLFLDNYFVPRGYAVALVDMTGTSHSTGCPTVQGDTDNMAAVEVIDWLNGRRVAHDKDGAAVSATDWFSGKTGMIGKSYDSSLSAAAAVTGVPGLTTIVDESGPYDYYDYTRSNGVIQRSGHYVASLSDTVTNPTNLAPPPGTSQAHCLATRNDLSAHDEDATGNSSAFWDERNYVKDAGNVRASVLATHGMEDENVRPDQFSKWWYALSALNVPRKAWLMQVGHVDPFDDDRAAWVNELHHWFDYWLWNVPNGIMDQPQVNIETHPGQWETAASWPVPTSAPTQVFLQPGSNAGTLGLAPAAGAEQTTTFADSASQRETTMLANPTTVTANRRVFLSPVLNAPLRLSGTALVQLTASVDAPETHLGAILVDYGPAFPRVVDNINNNGVTTLSTSDCWGESSPTDSACFKDVGELLDTTSTSWRVSKGILDGQHRTSLTTPTPLVVGQTYPFSFPLLPQDYTFPAGHQIGVVIVGSYRDYGSSASPNPADITFSLKSSKIVLPIVGGQQAAAAAGLSGTEATTTSVSQDANATGYGDGTTFTATVASNDAAMTPAGLPDYMAPALPSDEVSGLAGLGTPTGTVQFEDNGKPIGAPVPLNNGRAQYTASDLLPGAHTITAVYAGGGAFGGSGSAGLGHDITISFTKAEALVVAASSDPAVTHDLNNLLSQASDAPTGHVRDTLLAAFERQVGAQSGAALTAQEAQLLTASAEALK</sequence>
<dbReference type="InterPro" id="IPR005674">
    <property type="entry name" value="CocE/Ser_esterase"/>
</dbReference>
<dbReference type="NCBIfam" id="TIGR00976">
    <property type="entry name" value="CocE_NonD"/>
    <property type="match status" value="1"/>
</dbReference>
<organism evidence="11 12">
    <name type="scientific">Rugosimonospora acidiphila</name>
    <dbReference type="NCBI Taxonomy" id="556531"/>
    <lineage>
        <taxon>Bacteria</taxon>
        <taxon>Bacillati</taxon>
        <taxon>Actinomycetota</taxon>
        <taxon>Actinomycetes</taxon>
        <taxon>Micromonosporales</taxon>
        <taxon>Micromonosporaceae</taxon>
        <taxon>Rugosimonospora</taxon>
    </lineage>
</organism>
<dbReference type="Gene3D" id="2.60.120.260">
    <property type="entry name" value="Galactose-binding domain-like"/>
    <property type="match status" value="1"/>
</dbReference>
<evidence type="ECO:0000256" key="2">
    <source>
        <dbReference type="ARBA" id="ARBA00010819"/>
    </source>
</evidence>
<evidence type="ECO:0000256" key="5">
    <source>
        <dbReference type="ARBA" id="ARBA00022670"/>
    </source>
</evidence>
<evidence type="ECO:0000313" key="11">
    <source>
        <dbReference type="EMBL" id="GAA5187586.1"/>
    </source>
</evidence>
<feature type="signal peptide" evidence="9">
    <location>
        <begin position="1"/>
        <end position="25"/>
    </location>
</feature>
<dbReference type="Gene3D" id="2.60.40.10">
    <property type="entry name" value="Immunoglobulins"/>
    <property type="match status" value="1"/>
</dbReference>
<dbReference type="Pfam" id="PF02129">
    <property type="entry name" value="Peptidase_S15"/>
    <property type="match status" value="1"/>
</dbReference>
<keyword evidence="6" id="KW-0378">Hydrolase</keyword>
<keyword evidence="12" id="KW-1185">Reference proteome</keyword>
<evidence type="ECO:0000313" key="12">
    <source>
        <dbReference type="Proteomes" id="UP001501570"/>
    </source>
</evidence>
<dbReference type="Gene3D" id="3.40.50.1820">
    <property type="entry name" value="alpha/beta hydrolase"/>
    <property type="match status" value="2"/>
</dbReference>
<dbReference type="Pfam" id="PF08530">
    <property type="entry name" value="PepX_C"/>
    <property type="match status" value="1"/>
</dbReference>
<evidence type="ECO:0000256" key="8">
    <source>
        <dbReference type="ARBA" id="ARBA00030045"/>
    </source>
</evidence>
<keyword evidence="5" id="KW-0645">Protease</keyword>
<dbReference type="SUPFAM" id="SSF49785">
    <property type="entry name" value="Galactose-binding domain-like"/>
    <property type="match status" value="1"/>
</dbReference>
<comment type="similarity">
    <text evidence="2">Belongs to the peptidase S15 family.</text>
</comment>
<dbReference type="InterPro" id="IPR008252">
    <property type="entry name" value="Pept_S15_Xpro"/>
</dbReference>
<dbReference type="InterPro" id="IPR032109">
    <property type="entry name" value="Big_3_5"/>
</dbReference>